<sequence>MRLLLVSLMIWTCAACGVAPQPASNETVAAFEVPLSTAEDRAAFIAILRGAATAEGGHLDAASDEELRQTAEAMPAAKMSIHVGVWRGQEDEENWAVVMDQADHIGQVWIMFARGEDAALASRFRERAMQAIRKRWPDTLSLPIIDRRTIPLHRDLVRTPTGYKLDPAAASKYVSEPQPAG</sequence>
<dbReference type="RefSeq" id="WP_165327802.1">
    <property type="nucleotide sequence ID" value="NZ_CP049109.1"/>
</dbReference>
<protein>
    <submittedName>
        <fullName evidence="2">Uncharacterized protein</fullName>
    </submittedName>
</protein>
<proteinExistence type="predicted"/>
<evidence type="ECO:0000256" key="1">
    <source>
        <dbReference type="SAM" id="SignalP"/>
    </source>
</evidence>
<gene>
    <name evidence="2" type="ORF">G5C33_14020</name>
</gene>
<dbReference type="AlphaFoldDB" id="A0A6G6Y775"/>
<dbReference type="Proteomes" id="UP000501568">
    <property type="component" value="Chromosome"/>
</dbReference>
<keyword evidence="3" id="KW-1185">Reference proteome</keyword>
<dbReference type="EMBL" id="CP049109">
    <property type="protein sequence ID" value="QIG80794.1"/>
    <property type="molecule type" value="Genomic_DNA"/>
</dbReference>
<accession>A0A6G6Y775</accession>
<name>A0A6G6Y775_9SPHN</name>
<keyword evidence="1" id="KW-0732">Signal</keyword>
<feature type="signal peptide" evidence="1">
    <location>
        <begin position="1"/>
        <end position="17"/>
    </location>
</feature>
<feature type="chain" id="PRO_5026248810" evidence="1">
    <location>
        <begin position="18"/>
        <end position="181"/>
    </location>
</feature>
<organism evidence="2 3">
    <name type="scientific">Stakelama tenebrarum</name>
    <dbReference type="NCBI Taxonomy" id="2711215"/>
    <lineage>
        <taxon>Bacteria</taxon>
        <taxon>Pseudomonadati</taxon>
        <taxon>Pseudomonadota</taxon>
        <taxon>Alphaproteobacteria</taxon>
        <taxon>Sphingomonadales</taxon>
        <taxon>Sphingomonadaceae</taxon>
        <taxon>Stakelama</taxon>
    </lineage>
</organism>
<evidence type="ECO:0000313" key="3">
    <source>
        <dbReference type="Proteomes" id="UP000501568"/>
    </source>
</evidence>
<evidence type="ECO:0000313" key="2">
    <source>
        <dbReference type="EMBL" id="QIG80794.1"/>
    </source>
</evidence>
<reference evidence="2 3" key="1">
    <citation type="submission" date="2020-02" db="EMBL/GenBank/DDBJ databases">
        <authorList>
            <person name="Zheng R.K."/>
            <person name="Sun C.M."/>
        </authorList>
    </citation>
    <scope>NUCLEOTIDE SEQUENCE [LARGE SCALE GENOMIC DNA]</scope>
    <source>
        <strain evidence="3">zrk23</strain>
    </source>
</reference>
<dbReference type="KEGG" id="spzr:G5C33_14020"/>